<evidence type="ECO:0000313" key="2">
    <source>
        <dbReference type="Proteomes" id="UP000701801"/>
    </source>
</evidence>
<evidence type="ECO:0000313" key="1">
    <source>
        <dbReference type="EMBL" id="CAG8980886.1"/>
    </source>
</evidence>
<dbReference type="OrthoDB" id="10418730at2759"/>
<accession>A0A9N9M0N3</accession>
<comment type="caution">
    <text evidence="1">The sequence shown here is derived from an EMBL/GenBank/DDBJ whole genome shotgun (WGS) entry which is preliminary data.</text>
</comment>
<dbReference type="Proteomes" id="UP000701801">
    <property type="component" value="Unassembled WGS sequence"/>
</dbReference>
<sequence length="79" mass="8604">MTEINSAPEFESIAALKAVKAGHANDVDIAAQVLADNLNGNISESWTLAEDKGLIRKIDWRLISIKPKLFVCATLSPLR</sequence>
<keyword evidence="2" id="KW-1185">Reference proteome</keyword>
<name>A0A9N9M0N3_9HELO</name>
<dbReference type="AlphaFoldDB" id="A0A9N9M0N3"/>
<reference evidence="1" key="1">
    <citation type="submission" date="2021-07" db="EMBL/GenBank/DDBJ databases">
        <authorList>
            <person name="Durling M."/>
        </authorList>
    </citation>
    <scope>NUCLEOTIDE SEQUENCE</scope>
</reference>
<protein>
    <submittedName>
        <fullName evidence="1">Uncharacterized protein</fullName>
    </submittedName>
</protein>
<gene>
    <name evidence="1" type="ORF">HYALB_00013416</name>
</gene>
<proteinExistence type="predicted"/>
<dbReference type="EMBL" id="CAJVRM010000426">
    <property type="protein sequence ID" value="CAG8980886.1"/>
    <property type="molecule type" value="Genomic_DNA"/>
</dbReference>
<organism evidence="1 2">
    <name type="scientific">Hymenoscyphus albidus</name>
    <dbReference type="NCBI Taxonomy" id="595503"/>
    <lineage>
        <taxon>Eukaryota</taxon>
        <taxon>Fungi</taxon>
        <taxon>Dikarya</taxon>
        <taxon>Ascomycota</taxon>
        <taxon>Pezizomycotina</taxon>
        <taxon>Leotiomycetes</taxon>
        <taxon>Helotiales</taxon>
        <taxon>Helotiaceae</taxon>
        <taxon>Hymenoscyphus</taxon>
    </lineage>
</organism>